<protein>
    <submittedName>
        <fullName evidence="2">Zinc finger MYM-type protein 1</fullName>
    </submittedName>
</protein>
<keyword evidence="3" id="KW-1185">Reference proteome</keyword>
<dbReference type="InterPro" id="IPR012337">
    <property type="entry name" value="RNaseH-like_sf"/>
</dbReference>
<dbReference type="Pfam" id="PF14291">
    <property type="entry name" value="DUF4371"/>
    <property type="match status" value="1"/>
</dbReference>
<dbReference type="PANTHER" id="PTHR45749">
    <property type="match status" value="1"/>
</dbReference>
<dbReference type="AlphaFoldDB" id="A0AAV4UPS2"/>
<comment type="caution">
    <text evidence="2">The sequence shown here is derived from an EMBL/GenBank/DDBJ whole genome shotgun (WGS) entry which is preliminary data.</text>
</comment>
<name>A0AAV4UPS2_9ARAC</name>
<gene>
    <name evidence="2" type="primary">ALC60_12158</name>
    <name evidence="2" type="ORF">CDAR_62321</name>
</gene>
<dbReference type="EMBL" id="BPLQ01011717">
    <property type="protein sequence ID" value="GIY59792.1"/>
    <property type="molecule type" value="Genomic_DNA"/>
</dbReference>
<organism evidence="2 3">
    <name type="scientific">Caerostris darwini</name>
    <dbReference type="NCBI Taxonomy" id="1538125"/>
    <lineage>
        <taxon>Eukaryota</taxon>
        <taxon>Metazoa</taxon>
        <taxon>Ecdysozoa</taxon>
        <taxon>Arthropoda</taxon>
        <taxon>Chelicerata</taxon>
        <taxon>Arachnida</taxon>
        <taxon>Araneae</taxon>
        <taxon>Araneomorphae</taxon>
        <taxon>Entelegynae</taxon>
        <taxon>Araneoidea</taxon>
        <taxon>Araneidae</taxon>
        <taxon>Caerostris</taxon>
    </lineage>
</organism>
<dbReference type="SUPFAM" id="SSF53098">
    <property type="entry name" value="Ribonuclease H-like"/>
    <property type="match status" value="1"/>
</dbReference>
<proteinExistence type="predicted"/>
<dbReference type="Proteomes" id="UP001054837">
    <property type="component" value="Unassembled WGS sequence"/>
</dbReference>
<sequence length="295" mass="34222">MKSLELQITAITLVFYELVAKFDPFLRDHIDLYGNTDSGKPSYLSKTICDKIIQLMANKVKDTIMAEVKKDGYFSFSVDSTSDISHTDQLALIIRYVSPEDGLPTEGFLTFLELKDPSGESINDLVFNYISFELKIDFRKCRGQSYDNVANMAGRYNERWAVLKSHLKPHFKVPKYLSDTRWEAHAKATEAILENYNDITDALNYLHSDNNTKGDTRLRAKNLLEKMEEFEIIFVLYFWNRVLRHFSKVNKILQSSNILLSSCADWYRSLLDILRGIREDFDALCQLLNIELPER</sequence>
<dbReference type="PANTHER" id="PTHR45749:SF23">
    <property type="entry name" value="ZINC FINGER MYM-TYPE PROTEIN 1-LIKE"/>
    <property type="match status" value="1"/>
</dbReference>
<feature type="domain" description="DUF4371" evidence="1">
    <location>
        <begin position="45"/>
        <end position="157"/>
    </location>
</feature>
<evidence type="ECO:0000259" key="1">
    <source>
        <dbReference type="Pfam" id="PF14291"/>
    </source>
</evidence>
<reference evidence="2 3" key="1">
    <citation type="submission" date="2021-06" db="EMBL/GenBank/DDBJ databases">
        <title>Caerostris darwini draft genome.</title>
        <authorList>
            <person name="Kono N."/>
            <person name="Arakawa K."/>
        </authorList>
    </citation>
    <scope>NUCLEOTIDE SEQUENCE [LARGE SCALE GENOMIC DNA]</scope>
</reference>
<dbReference type="InterPro" id="IPR025398">
    <property type="entry name" value="DUF4371"/>
</dbReference>
<evidence type="ECO:0000313" key="2">
    <source>
        <dbReference type="EMBL" id="GIY59792.1"/>
    </source>
</evidence>
<evidence type="ECO:0000313" key="3">
    <source>
        <dbReference type="Proteomes" id="UP001054837"/>
    </source>
</evidence>
<accession>A0AAV4UPS2</accession>